<dbReference type="AlphaFoldDB" id="A0A5N5FN53"/>
<proteinExistence type="inferred from homology"/>
<evidence type="ECO:0000256" key="3">
    <source>
        <dbReference type="PROSITE-ProRule" id="PRU00708"/>
    </source>
</evidence>
<dbReference type="NCBIfam" id="TIGR00756">
    <property type="entry name" value="PPR"/>
    <property type="match status" value="1"/>
</dbReference>
<dbReference type="PROSITE" id="PS51375">
    <property type="entry name" value="PPR"/>
    <property type="match status" value="2"/>
</dbReference>
<evidence type="ECO:0000256" key="2">
    <source>
        <dbReference type="ARBA" id="ARBA00022737"/>
    </source>
</evidence>
<feature type="domain" description="Smr" evidence="4">
    <location>
        <begin position="367"/>
        <end position="451"/>
    </location>
</feature>
<dbReference type="InterPro" id="IPR011990">
    <property type="entry name" value="TPR-like_helical_dom_sf"/>
</dbReference>
<comment type="caution">
    <text evidence="5">The sequence shown here is derived from an EMBL/GenBank/DDBJ whole genome shotgun (WGS) entry which is preliminary data.</text>
</comment>
<dbReference type="PANTHER" id="PTHR47447">
    <property type="entry name" value="OS03G0856100 PROTEIN"/>
    <property type="match status" value="1"/>
</dbReference>
<reference evidence="5 6" key="3">
    <citation type="submission" date="2019-11" db="EMBL/GenBank/DDBJ databases">
        <title>A de novo genome assembly of a pear dwarfing rootstock.</title>
        <authorList>
            <person name="Wang F."/>
            <person name="Wang J."/>
            <person name="Li S."/>
            <person name="Zhang Y."/>
            <person name="Fang M."/>
            <person name="Ma L."/>
            <person name="Zhao Y."/>
            <person name="Jiang S."/>
        </authorList>
    </citation>
    <scope>NUCLEOTIDE SEQUENCE [LARGE SCALE GENOMIC DNA]</scope>
    <source>
        <strain evidence="5">S2</strain>
        <tissue evidence="5">Leaf</tissue>
    </source>
</reference>
<keyword evidence="6" id="KW-1185">Reference proteome</keyword>
<keyword evidence="2" id="KW-0677">Repeat</keyword>
<dbReference type="InterPro" id="IPR002885">
    <property type="entry name" value="PPR_rpt"/>
</dbReference>
<evidence type="ECO:0000256" key="1">
    <source>
        <dbReference type="ARBA" id="ARBA00007626"/>
    </source>
</evidence>
<protein>
    <submittedName>
        <fullName evidence="5">Pentatricopeptide repeat-containing protein</fullName>
    </submittedName>
</protein>
<evidence type="ECO:0000313" key="6">
    <source>
        <dbReference type="Proteomes" id="UP000327157"/>
    </source>
</evidence>
<dbReference type="PANTHER" id="PTHR47447:SF15">
    <property type="entry name" value="OS02G0120000 PROTEIN"/>
    <property type="match status" value="1"/>
</dbReference>
<dbReference type="Proteomes" id="UP000327157">
    <property type="component" value="Chromosome 10"/>
</dbReference>
<dbReference type="PROSITE" id="PS50828">
    <property type="entry name" value="SMR"/>
    <property type="match status" value="1"/>
</dbReference>
<feature type="repeat" description="PPR" evidence="3">
    <location>
        <begin position="232"/>
        <end position="266"/>
    </location>
</feature>
<sequence>MLSPSLMETLGGIGSGQLSFSIASPWKHHQPRPTPPLASSVQCVLTKQGQRFLTKLADNARDPKFTNKLISKFLSSSPKSIALSTLSYLLSPDSTPPHLSSLAFPLYSKITEESWFEWNPKLVASLVALLDKQGLHSQSEALISETISKLGSRERELALFHCQLLESHSKLSSKHGFDSTYSYLHQVLHNSSSVYVKRRAFESMVGGLCAMDRPQEADILIEEMMVKGLKPSVFEFRSVVYGYGRLGLFEEMLKVVKNMEGQGLAVDTICSNMVLSSYGAYSELAAMVLWLRKMKNLRLPFSIRTYNSVLNSCPTIMAMLQDPKDVPCSIEELNGVLNGDEGLVVKELVGSTVLEEVMVWESLEAKLDLHGLHLGSAYLIMLEWFEGMRHRFYCGECVIPAEVVIVCGLGKHSSVRGESPVKGLVKVMMHRMGSPMRIDRKNVGCFIAKGRAVKDWLFASD</sequence>
<organism evidence="5 6">
    <name type="scientific">Pyrus ussuriensis x Pyrus communis</name>
    <dbReference type="NCBI Taxonomy" id="2448454"/>
    <lineage>
        <taxon>Eukaryota</taxon>
        <taxon>Viridiplantae</taxon>
        <taxon>Streptophyta</taxon>
        <taxon>Embryophyta</taxon>
        <taxon>Tracheophyta</taxon>
        <taxon>Spermatophyta</taxon>
        <taxon>Magnoliopsida</taxon>
        <taxon>eudicotyledons</taxon>
        <taxon>Gunneridae</taxon>
        <taxon>Pentapetalae</taxon>
        <taxon>rosids</taxon>
        <taxon>fabids</taxon>
        <taxon>Rosales</taxon>
        <taxon>Rosaceae</taxon>
        <taxon>Amygdaloideae</taxon>
        <taxon>Maleae</taxon>
        <taxon>Pyrus</taxon>
    </lineage>
</organism>
<dbReference type="Gene3D" id="1.25.40.10">
    <property type="entry name" value="Tetratricopeptide repeat domain"/>
    <property type="match status" value="1"/>
</dbReference>
<name>A0A5N5FN53_9ROSA</name>
<dbReference type="InterPro" id="IPR036063">
    <property type="entry name" value="Smr_dom_sf"/>
</dbReference>
<evidence type="ECO:0000259" key="4">
    <source>
        <dbReference type="PROSITE" id="PS50828"/>
    </source>
</evidence>
<accession>A0A5N5FN53</accession>
<dbReference type="InterPro" id="IPR002625">
    <property type="entry name" value="Smr_dom"/>
</dbReference>
<evidence type="ECO:0000313" key="5">
    <source>
        <dbReference type="EMBL" id="KAB2602642.1"/>
    </source>
</evidence>
<dbReference type="Gene3D" id="3.30.1370.110">
    <property type="match status" value="1"/>
</dbReference>
<reference evidence="6" key="2">
    <citation type="submission" date="2019-10" db="EMBL/GenBank/DDBJ databases">
        <title>A de novo genome assembly of a pear dwarfing rootstock.</title>
        <authorList>
            <person name="Wang F."/>
            <person name="Wang J."/>
            <person name="Li S."/>
            <person name="Zhang Y."/>
            <person name="Fang M."/>
            <person name="Ma L."/>
            <person name="Zhao Y."/>
            <person name="Jiang S."/>
        </authorList>
    </citation>
    <scope>NUCLEOTIDE SEQUENCE [LARGE SCALE GENOMIC DNA]</scope>
</reference>
<feature type="repeat" description="PPR" evidence="3">
    <location>
        <begin position="197"/>
        <end position="231"/>
    </location>
</feature>
<dbReference type="SUPFAM" id="SSF160443">
    <property type="entry name" value="SMR domain-like"/>
    <property type="match status" value="1"/>
</dbReference>
<dbReference type="SMART" id="SM00463">
    <property type="entry name" value="SMR"/>
    <property type="match status" value="1"/>
</dbReference>
<dbReference type="OrthoDB" id="1931748at2759"/>
<dbReference type="EMBL" id="SMOL01000695">
    <property type="protein sequence ID" value="KAB2602642.1"/>
    <property type="molecule type" value="Genomic_DNA"/>
</dbReference>
<reference evidence="5 6" key="1">
    <citation type="submission" date="2019-09" db="EMBL/GenBank/DDBJ databases">
        <authorList>
            <person name="Ou C."/>
        </authorList>
    </citation>
    <scope>NUCLEOTIDE SEQUENCE [LARGE SCALE GENOMIC DNA]</scope>
    <source>
        <strain evidence="5">S2</strain>
        <tissue evidence="5">Leaf</tissue>
    </source>
</reference>
<gene>
    <name evidence="5" type="ORF">D8674_003647</name>
</gene>
<comment type="similarity">
    <text evidence="1">Belongs to the PPR family. P subfamily.</text>
</comment>